<accession>A0A9D3YGM0</accession>
<keyword evidence="2" id="KW-1185">Reference proteome</keyword>
<name>A0A9D3YGM0_DREPO</name>
<gene>
    <name evidence="1" type="ORF">DPMN_075201</name>
</gene>
<dbReference type="Proteomes" id="UP000828390">
    <property type="component" value="Unassembled WGS sequence"/>
</dbReference>
<sequence>MFGRPISNLRFVDTIDLMGGTSSALLDLTNRLYERTRVWMDVSTEKSKIIVSARTTLLRISS</sequence>
<proteinExistence type="predicted"/>
<evidence type="ECO:0000313" key="1">
    <source>
        <dbReference type="EMBL" id="KAH3700229.1"/>
    </source>
</evidence>
<comment type="caution">
    <text evidence="1">The sequence shown here is derived from an EMBL/GenBank/DDBJ whole genome shotgun (WGS) entry which is preliminary data.</text>
</comment>
<evidence type="ECO:0000313" key="2">
    <source>
        <dbReference type="Proteomes" id="UP000828390"/>
    </source>
</evidence>
<dbReference type="EMBL" id="JAIWYP010000015">
    <property type="protein sequence ID" value="KAH3700229.1"/>
    <property type="molecule type" value="Genomic_DNA"/>
</dbReference>
<dbReference type="AlphaFoldDB" id="A0A9D3YGM0"/>
<reference evidence="1" key="2">
    <citation type="submission" date="2020-11" db="EMBL/GenBank/DDBJ databases">
        <authorList>
            <person name="McCartney M.A."/>
            <person name="Auch B."/>
            <person name="Kono T."/>
            <person name="Mallez S."/>
            <person name="Becker A."/>
            <person name="Gohl D.M."/>
            <person name="Silverstein K.A.T."/>
            <person name="Koren S."/>
            <person name="Bechman K.B."/>
            <person name="Herman A."/>
            <person name="Abrahante J.E."/>
            <person name="Garbe J."/>
        </authorList>
    </citation>
    <scope>NUCLEOTIDE SEQUENCE</scope>
    <source>
        <strain evidence="1">Duluth1</strain>
        <tissue evidence="1">Whole animal</tissue>
    </source>
</reference>
<protein>
    <submittedName>
        <fullName evidence="1">Uncharacterized protein</fullName>
    </submittedName>
</protein>
<organism evidence="1 2">
    <name type="scientific">Dreissena polymorpha</name>
    <name type="common">Zebra mussel</name>
    <name type="synonym">Mytilus polymorpha</name>
    <dbReference type="NCBI Taxonomy" id="45954"/>
    <lineage>
        <taxon>Eukaryota</taxon>
        <taxon>Metazoa</taxon>
        <taxon>Spiralia</taxon>
        <taxon>Lophotrochozoa</taxon>
        <taxon>Mollusca</taxon>
        <taxon>Bivalvia</taxon>
        <taxon>Autobranchia</taxon>
        <taxon>Heteroconchia</taxon>
        <taxon>Euheterodonta</taxon>
        <taxon>Imparidentia</taxon>
        <taxon>Neoheterodontei</taxon>
        <taxon>Myida</taxon>
        <taxon>Dreissenoidea</taxon>
        <taxon>Dreissenidae</taxon>
        <taxon>Dreissena</taxon>
    </lineage>
</organism>
<reference evidence="1" key="1">
    <citation type="journal article" date="2019" name="bioRxiv">
        <title>The Genome of the Zebra Mussel, Dreissena polymorpha: A Resource for Invasive Species Research.</title>
        <authorList>
            <person name="McCartney M.A."/>
            <person name="Auch B."/>
            <person name="Kono T."/>
            <person name="Mallez S."/>
            <person name="Zhang Y."/>
            <person name="Obille A."/>
            <person name="Becker A."/>
            <person name="Abrahante J.E."/>
            <person name="Garbe J."/>
            <person name="Badalamenti J.P."/>
            <person name="Herman A."/>
            <person name="Mangelson H."/>
            <person name="Liachko I."/>
            <person name="Sullivan S."/>
            <person name="Sone E.D."/>
            <person name="Koren S."/>
            <person name="Silverstein K.A.T."/>
            <person name="Beckman K.B."/>
            <person name="Gohl D.M."/>
        </authorList>
    </citation>
    <scope>NUCLEOTIDE SEQUENCE</scope>
    <source>
        <strain evidence="1">Duluth1</strain>
        <tissue evidence="1">Whole animal</tissue>
    </source>
</reference>